<evidence type="ECO:0000256" key="3">
    <source>
        <dbReference type="ARBA" id="ARBA00022553"/>
    </source>
</evidence>
<keyword evidence="6 17" id="KW-0418">Kinase</keyword>
<reference evidence="17 18" key="1">
    <citation type="submission" date="2018-04" db="EMBL/GenBank/DDBJ databases">
        <title>Complete genome sequence of Hydrogenophilus thermoluteolus TH-1.</title>
        <authorList>
            <person name="Arai H."/>
        </authorList>
    </citation>
    <scope>NUCLEOTIDE SEQUENCE [LARGE SCALE GENOMIC DNA]</scope>
    <source>
        <strain evidence="17 18">TH-1</strain>
    </source>
</reference>
<dbReference type="Proteomes" id="UP000262004">
    <property type="component" value="Chromosome"/>
</dbReference>
<evidence type="ECO:0000259" key="15">
    <source>
        <dbReference type="PROSITE" id="PS50109"/>
    </source>
</evidence>
<comment type="catalytic activity">
    <reaction evidence="1">
        <text>ATP + protein L-histidine = ADP + protein N-phospho-L-histidine.</text>
        <dbReference type="EC" id="2.7.13.3"/>
    </reaction>
</comment>
<dbReference type="AlphaFoldDB" id="A0A2Z6E0C3"/>
<feature type="domain" description="PAS" evidence="16">
    <location>
        <begin position="1"/>
        <end position="42"/>
    </location>
</feature>
<dbReference type="GO" id="GO:0005524">
    <property type="term" value="F:ATP binding"/>
    <property type="evidence" value="ECO:0007669"/>
    <property type="project" value="UniProtKB-KW"/>
</dbReference>
<evidence type="ECO:0000256" key="7">
    <source>
        <dbReference type="ARBA" id="ARBA00022801"/>
    </source>
</evidence>
<dbReference type="CDD" id="cd00130">
    <property type="entry name" value="PAS"/>
    <property type="match status" value="1"/>
</dbReference>
<dbReference type="Gene3D" id="3.30.565.10">
    <property type="entry name" value="Histidine kinase-like ATPase, C-terminal domain"/>
    <property type="match status" value="1"/>
</dbReference>
<evidence type="ECO:0000256" key="2">
    <source>
        <dbReference type="ARBA" id="ARBA00012438"/>
    </source>
</evidence>
<dbReference type="PRINTS" id="PR00344">
    <property type="entry name" value="BCTRLSENSOR"/>
</dbReference>
<proteinExistence type="predicted"/>
<keyword evidence="9" id="KW-0902">Two-component regulatory system</keyword>
<name>A0A2Z6E0C3_HYDTE</name>
<dbReference type="PROSITE" id="PS50112">
    <property type="entry name" value="PAS"/>
    <property type="match status" value="1"/>
</dbReference>
<dbReference type="Pfam" id="PF00512">
    <property type="entry name" value="HisKA"/>
    <property type="match status" value="1"/>
</dbReference>
<evidence type="ECO:0000256" key="1">
    <source>
        <dbReference type="ARBA" id="ARBA00000085"/>
    </source>
</evidence>
<dbReference type="PANTHER" id="PTHR43065:SF16">
    <property type="entry name" value="SENSORY HISTIDINE KINASE_PHOSPHATASE NTRB"/>
    <property type="match status" value="1"/>
</dbReference>
<dbReference type="SMART" id="SM00388">
    <property type="entry name" value="HisKA"/>
    <property type="match status" value="1"/>
</dbReference>
<dbReference type="PROSITE" id="PS50109">
    <property type="entry name" value="HIS_KIN"/>
    <property type="match status" value="1"/>
</dbReference>
<keyword evidence="7" id="KW-0378">Hydrolase</keyword>
<dbReference type="Pfam" id="PF00989">
    <property type="entry name" value="PAS"/>
    <property type="match status" value="1"/>
</dbReference>
<gene>
    <name evidence="17" type="ORF">HPTL_1982</name>
</gene>
<evidence type="ECO:0000256" key="9">
    <source>
        <dbReference type="ARBA" id="ARBA00023012"/>
    </source>
</evidence>
<dbReference type="SUPFAM" id="SSF47384">
    <property type="entry name" value="Homodimeric domain of signal transducing histidine kinase"/>
    <property type="match status" value="1"/>
</dbReference>
<dbReference type="InterPro" id="IPR003661">
    <property type="entry name" value="HisK_dim/P_dom"/>
</dbReference>
<evidence type="ECO:0000313" key="17">
    <source>
        <dbReference type="EMBL" id="BBD78236.1"/>
    </source>
</evidence>
<protein>
    <recommendedName>
        <fullName evidence="12">Sensory histidine kinase/phosphatase NtrB</fullName>
        <ecNumber evidence="2">2.7.13.3</ecNumber>
    </recommendedName>
    <alternativeName>
        <fullName evidence="13">Nitrogen regulation protein NR(II)</fullName>
    </alternativeName>
    <alternativeName>
        <fullName evidence="14">Nitrogen regulator II</fullName>
    </alternativeName>
</protein>
<dbReference type="InterPro" id="IPR036097">
    <property type="entry name" value="HisK_dim/P_sf"/>
</dbReference>
<dbReference type="Gene3D" id="3.30.450.20">
    <property type="entry name" value="PAS domain"/>
    <property type="match status" value="1"/>
</dbReference>
<accession>A0A2Z6E0C3</accession>
<dbReference type="GO" id="GO:0006355">
    <property type="term" value="P:regulation of DNA-templated transcription"/>
    <property type="evidence" value="ECO:0007669"/>
    <property type="project" value="InterPro"/>
</dbReference>
<dbReference type="Pfam" id="PF02518">
    <property type="entry name" value="HATPase_c"/>
    <property type="match status" value="1"/>
</dbReference>
<evidence type="ECO:0000256" key="8">
    <source>
        <dbReference type="ARBA" id="ARBA00022840"/>
    </source>
</evidence>
<dbReference type="InterPro" id="IPR035965">
    <property type="entry name" value="PAS-like_dom_sf"/>
</dbReference>
<dbReference type="CDD" id="cd00082">
    <property type="entry name" value="HisKA"/>
    <property type="match status" value="1"/>
</dbReference>
<evidence type="ECO:0000313" key="18">
    <source>
        <dbReference type="Proteomes" id="UP000262004"/>
    </source>
</evidence>
<dbReference type="PANTHER" id="PTHR43065">
    <property type="entry name" value="SENSOR HISTIDINE KINASE"/>
    <property type="match status" value="1"/>
</dbReference>
<evidence type="ECO:0000256" key="13">
    <source>
        <dbReference type="ARBA" id="ARBA00042313"/>
    </source>
</evidence>
<dbReference type="NCBIfam" id="NF008293">
    <property type="entry name" value="PRK11073.1"/>
    <property type="match status" value="1"/>
</dbReference>
<dbReference type="InterPro" id="IPR036890">
    <property type="entry name" value="HATPase_C_sf"/>
</dbReference>
<evidence type="ECO:0000256" key="11">
    <source>
        <dbReference type="ARBA" id="ARBA00037696"/>
    </source>
</evidence>
<dbReference type="SMART" id="SM00387">
    <property type="entry name" value="HATPase_c"/>
    <property type="match status" value="1"/>
</dbReference>
<dbReference type="InterPro" id="IPR004358">
    <property type="entry name" value="Sig_transdc_His_kin-like_C"/>
</dbReference>
<evidence type="ECO:0000256" key="5">
    <source>
        <dbReference type="ARBA" id="ARBA00022741"/>
    </source>
</evidence>
<dbReference type="InterPro" id="IPR000014">
    <property type="entry name" value="PAS"/>
</dbReference>
<evidence type="ECO:0000256" key="12">
    <source>
        <dbReference type="ARBA" id="ARBA00039567"/>
    </source>
</evidence>
<dbReference type="InterPro" id="IPR005467">
    <property type="entry name" value="His_kinase_dom"/>
</dbReference>
<dbReference type="Gene3D" id="1.10.287.130">
    <property type="match status" value="1"/>
</dbReference>
<keyword evidence="8" id="KW-0067">ATP-binding</keyword>
<evidence type="ECO:0000256" key="14">
    <source>
        <dbReference type="ARBA" id="ARBA00043094"/>
    </source>
</evidence>
<dbReference type="KEGG" id="htl:HPTL_1982"/>
<dbReference type="GO" id="GO:0000155">
    <property type="term" value="F:phosphorelay sensor kinase activity"/>
    <property type="evidence" value="ECO:0007669"/>
    <property type="project" value="InterPro"/>
</dbReference>
<dbReference type="SUPFAM" id="SSF55874">
    <property type="entry name" value="ATPase domain of HSP90 chaperone/DNA topoisomerase II/histidine kinase"/>
    <property type="match status" value="1"/>
</dbReference>
<dbReference type="InterPro" id="IPR003594">
    <property type="entry name" value="HATPase_dom"/>
</dbReference>
<keyword evidence="5" id="KW-0547">Nucleotide-binding</keyword>
<feature type="domain" description="Histidine kinase" evidence="15">
    <location>
        <begin position="131"/>
        <end position="342"/>
    </location>
</feature>
<dbReference type="SUPFAM" id="SSF55785">
    <property type="entry name" value="PYP-like sensor domain (PAS domain)"/>
    <property type="match status" value="1"/>
</dbReference>
<evidence type="ECO:0000256" key="6">
    <source>
        <dbReference type="ARBA" id="ARBA00022777"/>
    </source>
</evidence>
<dbReference type="InterPro" id="IPR013767">
    <property type="entry name" value="PAS_fold"/>
</dbReference>
<dbReference type="GO" id="GO:0016787">
    <property type="term" value="F:hydrolase activity"/>
    <property type="evidence" value="ECO:0007669"/>
    <property type="project" value="UniProtKB-KW"/>
</dbReference>
<keyword evidence="18" id="KW-1185">Reference proteome</keyword>
<evidence type="ECO:0000256" key="10">
    <source>
        <dbReference type="ARBA" id="ARBA00023231"/>
    </source>
</evidence>
<keyword evidence="10" id="KW-0535">Nitrogen fixation</keyword>
<sequence length="349" mass="38401">MLPTLDELATAVLVLDAHARITFVNAAAEHLLNRSRNQLAGQPVTAMLGTAPGLTQALDAAARSGWFYTTTDTLLSHPDGDPWHADLTVSPRPNPPGGFLVELKAVDRQRLTTEAEQRQRLQHAVQEMARAIAHEIKNPLGGIKGAAQLLALELANTPHAEYAEVIVREADRLHTLLTRLTTTHQHPHLHPTDLHQPLEQARRLIAAEYPELTITRDYDVSIPPLLLDSERFVQLFLNLLKNAAQATDGRGTITLKTRVARQVTLGKKRWRLAARIDIADNGPGIPETLRDHLFYPLVSNRPGGSGLGLAIAHEIATEHGGAIHFTSNARGTTFTVLLPIPDPQWERDR</sequence>
<keyword evidence="4" id="KW-0808">Transferase</keyword>
<dbReference type="EC" id="2.7.13.3" evidence="2"/>
<dbReference type="EMBL" id="AP018558">
    <property type="protein sequence ID" value="BBD78236.1"/>
    <property type="molecule type" value="Genomic_DNA"/>
</dbReference>
<comment type="function">
    <text evidence="11">Member of the two-component regulatory system NtrB/NtrC, which controls expression of the nitrogen-regulated (ntr) genes in response to nitrogen limitation. Under conditions of nitrogen limitation, NtrB autophosphorylates and transfers the phosphoryl group to NtrC. In the presence of nitrogen, acts as a phosphatase that dephosphorylates and inactivates NtrC.</text>
</comment>
<keyword evidence="3" id="KW-0597">Phosphoprotein</keyword>
<evidence type="ECO:0000259" key="16">
    <source>
        <dbReference type="PROSITE" id="PS50112"/>
    </source>
</evidence>
<organism evidence="17 18">
    <name type="scientific">Hydrogenophilus thermoluteolus</name>
    <name type="common">Pseudomonas hydrogenothermophila</name>
    <dbReference type="NCBI Taxonomy" id="297"/>
    <lineage>
        <taxon>Bacteria</taxon>
        <taxon>Pseudomonadati</taxon>
        <taxon>Pseudomonadota</taxon>
        <taxon>Hydrogenophilia</taxon>
        <taxon>Hydrogenophilales</taxon>
        <taxon>Hydrogenophilaceae</taxon>
        <taxon>Hydrogenophilus</taxon>
    </lineage>
</organism>
<evidence type="ECO:0000256" key="4">
    <source>
        <dbReference type="ARBA" id="ARBA00022679"/>
    </source>
</evidence>